<evidence type="ECO:0000313" key="2">
    <source>
        <dbReference type="Proteomes" id="UP000236163"/>
    </source>
</evidence>
<dbReference type="Proteomes" id="UP000236163">
    <property type="component" value="Unassembled WGS sequence"/>
</dbReference>
<organism evidence="1 2">
    <name type="scientific">Salmonella enterica subsp. houtenae serovar 50:g,z51:-</name>
    <dbReference type="NCBI Taxonomy" id="1173947"/>
    <lineage>
        <taxon>Bacteria</taxon>
        <taxon>Pseudomonadati</taxon>
        <taxon>Pseudomonadota</taxon>
        <taxon>Gammaproteobacteria</taxon>
        <taxon>Enterobacterales</taxon>
        <taxon>Enterobacteriaceae</taxon>
        <taxon>Salmonella</taxon>
    </lineage>
</organism>
<reference evidence="2" key="1">
    <citation type="submission" date="2017-12" db="EMBL/GenBank/DDBJ databases">
        <title>FDA dAtabase for Regulatory Grade micrObial Sequences (FDA-ARGOS): Supporting development and validation of Infectious Disease Dx tests.</title>
        <authorList>
            <person name="Sichtig H."/>
            <person name="Tallon L."/>
            <person name="Sadzewicz L."/>
            <person name="Sengamalay N."/>
            <person name="Nagaraj S."/>
            <person name="Vavikolanu K."/>
            <person name="Aluvathingal J."/>
            <person name="Nadendla S."/>
            <person name="Pirone D.C."/>
            <person name="Hoffman M."/>
            <person name="Muruvanda T."/>
            <person name="Allard M."/>
            <person name="Evans P."/>
        </authorList>
    </citation>
    <scope>NUCLEOTIDE SEQUENCE [LARGE SCALE GENOMIC DNA]</scope>
    <source>
        <strain evidence="2">FDAARGOS_55</strain>
    </source>
</reference>
<evidence type="ECO:0000313" key="1">
    <source>
        <dbReference type="EMBL" id="PNO32690.1"/>
    </source>
</evidence>
<protein>
    <recommendedName>
        <fullName evidence="3">Bacteriocin</fullName>
    </recommendedName>
</protein>
<dbReference type="AlphaFoldDB" id="A0A1J6Z0P5"/>
<name>A0A1J6Z0P5_SALHO</name>
<sequence>MLLITDEQLEKVSGAGGLGEALSGIGHVVDGATRVANAVNGGGLGDGLGTRWGRAGASDYCRNEATQTDKMSPSLYHDCMKNPAGWGYKDSGPWGG</sequence>
<evidence type="ECO:0008006" key="3">
    <source>
        <dbReference type="Google" id="ProtNLM"/>
    </source>
</evidence>
<accession>A0A1J6Z0P5</accession>
<comment type="caution">
    <text evidence="1">The sequence shown here is derived from an EMBL/GenBank/DDBJ whole genome shotgun (WGS) entry which is preliminary data.</text>
</comment>
<proteinExistence type="predicted"/>
<dbReference type="EMBL" id="JWSP02000004">
    <property type="protein sequence ID" value="PNO32690.1"/>
    <property type="molecule type" value="Genomic_DNA"/>
</dbReference>
<gene>
    <name evidence="1" type="ORF">RK55_005445</name>
</gene>